<name>F2U6L6_SALR5</name>
<dbReference type="InterPro" id="IPR014729">
    <property type="entry name" value="Rossmann-like_a/b/a_fold"/>
</dbReference>
<feature type="binding site" evidence="4">
    <location>
        <begin position="394"/>
        <end position="396"/>
    </location>
    <ligand>
        <name>FAD</name>
        <dbReference type="ChEBI" id="CHEBI:57692"/>
    </ligand>
</feature>
<evidence type="ECO:0000256" key="4">
    <source>
        <dbReference type="PIRSR" id="PIRSR602081-1"/>
    </source>
</evidence>
<dbReference type="FunFam" id="1.10.579.10:FF:000001">
    <property type="entry name" value="Cryptochrome 1"/>
    <property type="match status" value="1"/>
</dbReference>
<keyword evidence="8" id="KW-0456">Lyase</keyword>
<dbReference type="STRING" id="946362.F2U6L6"/>
<feature type="region of interest" description="Disordered" evidence="6">
    <location>
        <begin position="503"/>
        <end position="540"/>
    </location>
</feature>
<feature type="compositionally biased region" description="Basic and acidic residues" evidence="6">
    <location>
        <begin position="503"/>
        <end position="513"/>
    </location>
</feature>
<feature type="binding site" evidence="4">
    <location>
        <begin position="255"/>
        <end position="259"/>
    </location>
    <ligand>
        <name>FAD</name>
        <dbReference type="ChEBI" id="CHEBI:57692"/>
    </ligand>
</feature>
<proteinExistence type="inferred from homology"/>
<dbReference type="PANTHER" id="PTHR11455:SF9">
    <property type="entry name" value="CRYPTOCHROME CIRCADIAN CLOCK 5 ISOFORM X1"/>
    <property type="match status" value="1"/>
</dbReference>
<comment type="similarity">
    <text evidence="1">Belongs to the DNA photolyase class-1 family.</text>
</comment>
<dbReference type="Proteomes" id="UP000007799">
    <property type="component" value="Unassembled WGS sequence"/>
</dbReference>
<dbReference type="GO" id="GO:0003904">
    <property type="term" value="F:deoxyribodipyrimidine photo-lyase activity"/>
    <property type="evidence" value="ECO:0007669"/>
    <property type="project" value="TreeGrafter"/>
</dbReference>
<dbReference type="OMA" id="YTVFTPY"/>
<dbReference type="GO" id="GO:0003677">
    <property type="term" value="F:DNA binding"/>
    <property type="evidence" value="ECO:0007669"/>
    <property type="project" value="TreeGrafter"/>
</dbReference>
<evidence type="ECO:0000256" key="5">
    <source>
        <dbReference type="PIRSR" id="PIRSR602081-2"/>
    </source>
</evidence>
<dbReference type="Pfam" id="PF03441">
    <property type="entry name" value="FAD_binding_7"/>
    <property type="match status" value="1"/>
</dbReference>
<dbReference type="InterPro" id="IPR006050">
    <property type="entry name" value="DNA_photolyase_N"/>
</dbReference>
<keyword evidence="2 4" id="KW-0285">Flavoprotein</keyword>
<evidence type="ECO:0000259" key="7">
    <source>
        <dbReference type="PROSITE" id="PS51645"/>
    </source>
</evidence>
<feature type="site" description="Electron transfer via tryptophanyl radical" evidence="5">
    <location>
        <position position="404"/>
    </location>
</feature>
<dbReference type="GO" id="GO:0071949">
    <property type="term" value="F:FAD binding"/>
    <property type="evidence" value="ECO:0007669"/>
    <property type="project" value="TreeGrafter"/>
</dbReference>
<organism evidence="9">
    <name type="scientific">Salpingoeca rosetta (strain ATCC 50818 / BSB-021)</name>
    <dbReference type="NCBI Taxonomy" id="946362"/>
    <lineage>
        <taxon>Eukaryota</taxon>
        <taxon>Choanoflagellata</taxon>
        <taxon>Craspedida</taxon>
        <taxon>Salpingoecidae</taxon>
        <taxon>Salpingoeca</taxon>
    </lineage>
</organism>
<dbReference type="GO" id="GO:0005737">
    <property type="term" value="C:cytoplasm"/>
    <property type="evidence" value="ECO:0007669"/>
    <property type="project" value="TreeGrafter"/>
</dbReference>
<evidence type="ECO:0000256" key="2">
    <source>
        <dbReference type="ARBA" id="ARBA00022630"/>
    </source>
</evidence>
<accession>F2U6L6</accession>
<dbReference type="InterPro" id="IPR002081">
    <property type="entry name" value="Cryptochrome/DNA_photolyase_1"/>
</dbReference>
<dbReference type="Pfam" id="PF00875">
    <property type="entry name" value="DNA_photolyase"/>
    <property type="match status" value="1"/>
</dbReference>
<evidence type="ECO:0000256" key="3">
    <source>
        <dbReference type="ARBA" id="ARBA00022827"/>
    </source>
</evidence>
<sequence>MSGGAVSIHWFRKGLRLHDNAALLAALKGAKQVYPVFVLDPHFAKPEFVGVVRYNFLLESLRDLDKSLRTLGSRLYVLKGKPLQALEEKFKEWEVTRLTFERDTEPYAKLRDTQARELAEKHGIEVITTVGHTLHDPEQYIAKAGGADKIPLTYSSFGTLFRRLGKVPAALSAPTKEDFPQSSTLVRTDALDDHRFDVPSLKDMGYEWNDDEHEVRFPGGETEALERMRRHLQRKAWIAHFEKPKTSPNTLEPSTTGLSPYLKFGCLSPRLFYHELARVYAEYRDHAKPPVSLHGQLLWREFFHMCGYAVKNFDRMEGNRICRQIDWDTNDALLAAWENARTGYPWIDACMTQLRREGWLHHLARHAVACFLTRGDLYQSWEKGAQVFDRLLVDADWHLNSANWMWLSCSSFFYQYFRVYSPVAFGKKTDPSGAYIRKYLPQLKAFPDKYIYEPWKAPPGVQRSCGCIIGKDYPEPIVDHAEVSAANKARIRACYDALKQAEKAKKTTTKDAKSSGGASKRSSAQSSAKLKKTKTASSKR</sequence>
<evidence type="ECO:0000313" key="8">
    <source>
        <dbReference type="EMBL" id="EGD83498.1"/>
    </source>
</evidence>
<feature type="site" description="Electron transfer via tryptophanyl radical" evidence="5">
    <location>
        <position position="381"/>
    </location>
</feature>
<dbReference type="GO" id="GO:0032922">
    <property type="term" value="P:circadian regulation of gene expression"/>
    <property type="evidence" value="ECO:0007669"/>
    <property type="project" value="TreeGrafter"/>
</dbReference>
<dbReference type="GeneID" id="16075580"/>
<keyword evidence="9" id="KW-1185">Reference proteome</keyword>
<dbReference type="GO" id="GO:0005634">
    <property type="term" value="C:nucleus"/>
    <property type="evidence" value="ECO:0007669"/>
    <property type="project" value="TreeGrafter"/>
</dbReference>
<dbReference type="Gene3D" id="1.25.40.80">
    <property type="match status" value="1"/>
</dbReference>
<dbReference type="SUPFAM" id="SSF48173">
    <property type="entry name" value="Cryptochrome/photolyase FAD-binding domain"/>
    <property type="match status" value="1"/>
</dbReference>
<dbReference type="GO" id="GO:0043153">
    <property type="term" value="P:entrainment of circadian clock by photoperiod"/>
    <property type="evidence" value="ECO:0007669"/>
    <property type="project" value="TreeGrafter"/>
</dbReference>
<evidence type="ECO:0000256" key="1">
    <source>
        <dbReference type="ARBA" id="ARBA00005862"/>
    </source>
</evidence>
<reference evidence="8" key="1">
    <citation type="submission" date="2009-08" db="EMBL/GenBank/DDBJ databases">
        <title>Annotation of Salpingoeca rosetta.</title>
        <authorList>
            <consortium name="The Broad Institute Genome Sequencing Platform"/>
            <person name="Russ C."/>
            <person name="Cuomo C."/>
            <person name="Burger G."/>
            <person name="Gray M.W."/>
            <person name="Holland P.W.H."/>
            <person name="King N."/>
            <person name="Lang F.B.F."/>
            <person name="Roger A.J."/>
            <person name="Ruiz-Trillo I."/>
            <person name="Young S.K."/>
            <person name="Zeng Q."/>
            <person name="Gargeya S."/>
            <person name="Alvarado L."/>
            <person name="Berlin A."/>
            <person name="Chapman S.B."/>
            <person name="Chen Z."/>
            <person name="Freedman E."/>
            <person name="Gellesch M."/>
            <person name="Goldberg J."/>
            <person name="Griggs A."/>
            <person name="Gujja S."/>
            <person name="Heilman E."/>
            <person name="Heiman D."/>
            <person name="Howarth C."/>
            <person name="Mehta T."/>
            <person name="Neiman D."/>
            <person name="Pearson M."/>
            <person name="Roberts A."/>
            <person name="Saif S."/>
            <person name="Shea T."/>
            <person name="Shenoy N."/>
            <person name="Sisk P."/>
            <person name="Stolte C."/>
            <person name="Sykes S."/>
            <person name="White J."/>
            <person name="Yandava C."/>
            <person name="Haas B."/>
            <person name="Nusbaum C."/>
            <person name="Birren B."/>
        </authorList>
    </citation>
    <scope>NUCLEOTIDE SEQUENCE [LARGE SCALE GENOMIC DNA]</scope>
    <source>
        <strain evidence="8">ATCC 50818</strain>
    </source>
</reference>
<dbReference type="FunCoup" id="F2U6L6">
    <property type="interactions" value="1154"/>
</dbReference>
<dbReference type="EMBL" id="GL832963">
    <property type="protein sequence ID" value="EGD83498.1"/>
    <property type="molecule type" value="Genomic_DNA"/>
</dbReference>
<protein>
    <submittedName>
        <fullName evidence="8">DNA photolyase</fullName>
    </submittedName>
</protein>
<dbReference type="RefSeq" id="XP_004995002.1">
    <property type="nucleotide sequence ID" value="XM_004994945.1"/>
</dbReference>
<dbReference type="eggNOG" id="KOG0133">
    <property type="taxonomic scope" value="Eukaryota"/>
</dbReference>
<feature type="site" description="Electron transfer via tryptophanyl radical" evidence="5">
    <location>
        <position position="327"/>
    </location>
</feature>
<dbReference type="PANTHER" id="PTHR11455">
    <property type="entry name" value="CRYPTOCHROME"/>
    <property type="match status" value="1"/>
</dbReference>
<gene>
    <name evidence="8" type="ORF">PTSG_04105</name>
</gene>
<dbReference type="KEGG" id="sre:PTSG_04105"/>
<dbReference type="Gene3D" id="1.10.579.10">
    <property type="entry name" value="DNA Cyclobutane Dipyrimidine Photolyase, subunit A, domain 3"/>
    <property type="match status" value="1"/>
</dbReference>
<feature type="domain" description="Photolyase/cryptochrome alpha/beta" evidence="7">
    <location>
        <begin position="5"/>
        <end position="134"/>
    </location>
</feature>
<comment type="cofactor">
    <cofactor evidence="4">
        <name>FAD</name>
        <dbReference type="ChEBI" id="CHEBI:57692"/>
    </cofactor>
    <text evidence="4">Binds 1 FAD per subunit.</text>
</comment>
<dbReference type="InterPro" id="IPR036134">
    <property type="entry name" value="Crypto/Photolyase_FAD-like_sf"/>
</dbReference>
<dbReference type="InterPro" id="IPR036155">
    <property type="entry name" value="Crypto/Photolyase_N_sf"/>
</dbReference>
<feature type="compositionally biased region" description="Low complexity" evidence="6">
    <location>
        <begin position="514"/>
        <end position="528"/>
    </location>
</feature>
<feature type="compositionally biased region" description="Basic residues" evidence="6">
    <location>
        <begin position="529"/>
        <end position="540"/>
    </location>
</feature>
<dbReference type="InterPro" id="IPR005101">
    <property type="entry name" value="Cryptochr/Photolyase_FAD-bd"/>
</dbReference>
<dbReference type="AlphaFoldDB" id="F2U6L6"/>
<evidence type="ECO:0000256" key="6">
    <source>
        <dbReference type="SAM" id="MobiDB-lite"/>
    </source>
</evidence>
<feature type="binding site" evidence="4">
    <location>
        <begin position="296"/>
        <end position="303"/>
    </location>
    <ligand>
        <name>FAD</name>
        <dbReference type="ChEBI" id="CHEBI:57692"/>
    </ligand>
</feature>
<evidence type="ECO:0000313" key="9">
    <source>
        <dbReference type="Proteomes" id="UP000007799"/>
    </source>
</evidence>
<dbReference type="SUPFAM" id="SSF52425">
    <property type="entry name" value="Cryptochrome/photolyase, N-terminal domain"/>
    <property type="match status" value="1"/>
</dbReference>
<dbReference type="PROSITE" id="PS51645">
    <property type="entry name" value="PHR_CRY_ALPHA_BETA"/>
    <property type="match status" value="1"/>
</dbReference>
<dbReference type="InParanoid" id="F2U6L6"/>
<keyword evidence="3 4" id="KW-0274">FAD</keyword>
<dbReference type="OrthoDB" id="435881at2759"/>
<dbReference type="Gene3D" id="3.40.50.620">
    <property type="entry name" value="HUPs"/>
    <property type="match status" value="1"/>
</dbReference>